<dbReference type="Pfam" id="PF00005">
    <property type="entry name" value="ABC_tran"/>
    <property type="match status" value="1"/>
</dbReference>
<dbReference type="RefSeq" id="WP_088215966.1">
    <property type="nucleotide sequence ID" value="NZ_NIPW01000025.1"/>
</dbReference>
<protein>
    <submittedName>
        <fullName evidence="6">ABC transporter ATP-binding protein</fullName>
    </submittedName>
</protein>
<dbReference type="AlphaFoldDB" id="A0A212A9W1"/>
<comment type="caution">
    <text evidence="6">The sequence shown here is derived from an EMBL/GenBank/DDBJ whole genome shotgun (WGS) entry which is preliminary data.</text>
</comment>
<keyword evidence="7" id="KW-1185">Reference proteome</keyword>
<name>A0A212A9W1_9RHOB</name>
<evidence type="ECO:0000259" key="5">
    <source>
        <dbReference type="PROSITE" id="PS50893"/>
    </source>
</evidence>
<evidence type="ECO:0000256" key="3">
    <source>
        <dbReference type="ARBA" id="ARBA00022741"/>
    </source>
</evidence>
<dbReference type="PANTHER" id="PTHR42788">
    <property type="entry name" value="TAURINE IMPORT ATP-BINDING PROTEIN-RELATED"/>
    <property type="match status" value="1"/>
</dbReference>
<keyword evidence="4 6" id="KW-0067">ATP-binding</keyword>
<dbReference type="GO" id="GO:0016887">
    <property type="term" value="F:ATP hydrolysis activity"/>
    <property type="evidence" value="ECO:0007669"/>
    <property type="project" value="InterPro"/>
</dbReference>
<dbReference type="EMBL" id="NIPW01000025">
    <property type="protein sequence ID" value="OWJ76894.1"/>
    <property type="molecule type" value="Genomic_DNA"/>
</dbReference>
<dbReference type="InterPro" id="IPR003593">
    <property type="entry name" value="AAA+_ATPase"/>
</dbReference>
<dbReference type="PANTHER" id="PTHR42788:SF13">
    <property type="entry name" value="ALIPHATIC SULFONATES IMPORT ATP-BINDING PROTEIN SSUB"/>
    <property type="match status" value="1"/>
</dbReference>
<evidence type="ECO:0000313" key="7">
    <source>
        <dbReference type="Proteomes" id="UP000196878"/>
    </source>
</evidence>
<dbReference type="CDD" id="cd03293">
    <property type="entry name" value="ABC_NrtD_SsuB_transporters"/>
    <property type="match status" value="1"/>
</dbReference>
<dbReference type="InterPro" id="IPR003439">
    <property type="entry name" value="ABC_transporter-like_ATP-bd"/>
</dbReference>
<comment type="similarity">
    <text evidence="1">Belongs to the ABC transporter superfamily.</text>
</comment>
<reference evidence="6 7" key="1">
    <citation type="submission" date="2016-12" db="EMBL/GenBank/DDBJ databases">
        <title>Comparison of Traditional DNA-DNA Hybridization with In Silico Genomic Analysis.</title>
        <authorList>
            <person name="Nicholson A.C."/>
            <person name="Humrighouse B.W."/>
            <person name="Graziano J."/>
            <person name="Lasker B."/>
            <person name="Whitney A.M."/>
            <person name="Mcquiston J.R."/>
        </authorList>
    </citation>
    <scope>NUCLEOTIDE SEQUENCE [LARGE SCALE GENOMIC DNA]</scope>
    <source>
        <strain evidence="6 7">H2240</strain>
    </source>
</reference>
<dbReference type="SUPFAM" id="SSF52540">
    <property type="entry name" value="P-loop containing nucleoside triphosphate hydrolases"/>
    <property type="match status" value="1"/>
</dbReference>
<gene>
    <name evidence="6" type="ORF">CDV49_13255</name>
</gene>
<keyword evidence="2" id="KW-0813">Transport</keyword>
<evidence type="ECO:0000313" key="6">
    <source>
        <dbReference type="EMBL" id="OWJ76894.1"/>
    </source>
</evidence>
<proteinExistence type="inferred from homology"/>
<dbReference type="InterPro" id="IPR050166">
    <property type="entry name" value="ABC_transporter_ATP-bind"/>
</dbReference>
<dbReference type="SMART" id="SM00382">
    <property type="entry name" value="AAA"/>
    <property type="match status" value="1"/>
</dbReference>
<organism evidence="6 7">
    <name type="scientific">Haematobacter genomosp. 1</name>
    <dbReference type="NCBI Taxonomy" id="366618"/>
    <lineage>
        <taxon>Bacteria</taxon>
        <taxon>Pseudomonadati</taxon>
        <taxon>Pseudomonadota</taxon>
        <taxon>Alphaproteobacteria</taxon>
        <taxon>Rhodobacterales</taxon>
        <taxon>Paracoccaceae</taxon>
        <taxon>Haematobacter</taxon>
    </lineage>
</organism>
<keyword evidence="3" id="KW-0547">Nucleotide-binding</keyword>
<evidence type="ECO:0000256" key="2">
    <source>
        <dbReference type="ARBA" id="ARBA00022448"/>
    </source>
</evidence>
<dbReference type="Proteomes" id="UP000196878">
    <property type="component" value="Unassembled WGS sequence"/>
</dbReference>
<evidence type="ECO:0000256" key="4">
    <source>
        <dbReference type="ARBA" id="ARBA00022840"/>
    </source>
</evidence>
<dbReference type="InterPro" id="IPR027417">
    <property type="entry name" value="P-loop_NTPase"/>
</dbReference>
<dbReference type="OrthoDB" id="9802264at2"/>
<dbReference type="Gene3D" id="3.40.50.300">
    <property type="entry name" value="P-loop containing nucleotide triphosphate hydrolases"/>
    <property type="match status" value="1"/>
</dbReference>
<dbReference type="PROSITE" id="PS50893">
    <property type="entry name" value="ABC_TRANSPORTER_2"/>
    <property type="match status" value="1"/>
</dbReference>
<dbReference type="GO" id="GO:0005524">
    <property type="term" value="F:ATP binding"/>
    <property type="evidence" value="ECO:0007669"/>
    <property type="project" value="UniProtKB-KW"/>
</dbReference>
<feature type="domain" description="ABC transporter" evidence="5">
    <location>
        <begin position="8"/>
        <end position="236"/>
    </location>
</feature>
<evidence type="ECO:0000256" key="1">
    <source>
        <dbReference type="ARBA" id="ARBA00005417"/>
    </source>
</evidence>
<sequence length="268" mass="29391">MTSADPYLAFEHVSHSFAGSPAAALSDINLTARQGETVVLLGPSGCGKTTLLRIAAGLVRPTGGRVLVRGKRPVPGVESAIVFQSFRLLPWKTVAGNVAFALPDLPEVLRAERVRRYVDLVGLTRFADAYPAQLSGGMRQRTALARALAREPGLLLMDEPFASLDAQSRELMQAETMRLTESAAHGPAILFVTHSVDEALLVGDRVVLLSPRPGRVAEVIDVPFPRPRWRRDPRGEPEFGTLRRYLWERLRSMVLTDPASDFYGRLAE</sequence>
<accession>A0A212A9W1</accession>